<proteinExistence type="predicted"/>
<gene>
    <name evidence="1" type="ORF">PPG34_00205</name>
</gene>
<protein>
    <submittedName>
        <fullName evidence="1">Uncharacterized protein</fullName>
    </submittedName>
</protein>
<accession>A0ABU3K2Y1</accession>
<sequence length="131" mass="14941">MPGTRIPDVLVEDILMGKRMTIPWTGNPIQDKEEKTAKPERTIMQIIAAEGWQAVYAIKPETNRHNPVFVSPLACWALVQEETRRYVVGLDCTLSYCNQGDNFLGYLAPGENPKKWEDTAIRNLHVYPQIE</sequence>
<comment type="caution">
    <text evidence="1">The sequence shown here is derived from an EMBL/GenBank/DDBJ whole genome shotgun (WGS) entry which is preliminary data.</text>
</comment>
<keyword evidence="2" id="KW-1185">Reference proteome</keyword>
<dbReference type="Proteomes" id="UP001250932">
    <property type="component" value="Unassembled WGS sequence"/>
</dbReference>
<dbReference type="EMBL" id="JAQOUE010000001">
    <property type="protein sequence ID" value="MDT7040750.1"/>
    <property type="molecule type" value="Genomic_DNA"/>
</dbReference>
<name>A0ABU3K2Y1_9BACT</name>
<evidence type="ECO:0000313" key="2">
    <source>
        <dbReference type="Proteomes" id="UP001250932"/>
    </source>
</evidence>
<dbReference type="RefSeq" id="WP_313831108.1">
    <property type="nucleotide sequence ID" value="NZ_JAQOUE010000001.1"/>
</dbReference>
<organism evidence="1 2">
    <name type="scientific">Candidatus Nitronereus thalassa</name>
    <dbReference type="NCBI Taxonomy" id="3020898"/>
    <lineage>
        <taxon>Bacteria</taxon>
        <taxon>Pseudomonadati</taxon>
        <taxon>Nitrospirota</taxon>
        <taxon>Nitrospiria</taxon>
        <taxon>Nitrospirales</taxon>
        <taxon>Nitrospiraceae</taxon>
        <taxon>Candidatus Nitronereus</taxon>
    </lineage>
</organism>
<evidence type="ECO:0000313" key="1">
    <source>
        <dbReference type="EMBL" id="MDT7040750.1"/>
    </source>
</evidence>
<reference evidence="1 2" key="1">
    <citation type="journal article" date="2023" name="ISME J.">
        <title>Cultivation and genomic characterization of novel and ubiquitous marine nitrite-oxidizing bacteria from the Nitrospirales.</title>
        <authorList>
            <person name="Mueller A.J."/>
            <person name="Daebeler A."/>
            <person name="Herbold C.W."/>
            <person name="Kirkegaard R.H."/>
            <person name="Daims H."/>
        </authorList>
    </citation>
    <scope>NUCLEOTIDE SEQUENCE [LARGE SCALE GENOMIC DNA]</scope>
    <source>
        <strain evidence="1 2">EB</strain>
    </source>
</reference>